<feature type="transmembrane region" description="Helical" evidence="6">
    <location>
        <begin position="215"/>
        <end position="234"/>
    </location>
</feature>
<feature type="domain" description="EamA" evidence="7">
    <location>
        <begin position="5"/>
        <end position="138"/>
    </location>
</feature>
<feature type="transmembrane region" description="Helical" evidence="6">
    <location>
        <begin position="97"/>
        <end position="115"/>
    </location>
</feature>
<keyword evidence="2" id="KW-1003">Cell membrane</keyword>
<dbReference type="PANTHER" id="PTHR32322">
    <property type="entry name" value="INNER MEMBRANE TRANSPORTER"/>
    <property type="match status" value="1"/>
</dbReference>
<feature type="transmembrane region" description="Helical" evidence="6">
    <location>
        <begin position="184"/>
        <end position="203"/>
    </location>
</feature>
<evidence type="ECO:0000313" key="9">
    <source>
        <dbReference type="Proteomes" id="UP001243844"/>
    </source>
</evidence>
<feature type="domain" description="EamA" evidence="7">
    <location>
        <begin position="153"/>
        <end position="285"/>
    </location>
</feature>
<dbReference type="RefSeq" id="WP_308980867.1">
    <property type="nucleotide sequence ID" value="NZ_JAVIDL010000007.1"/>
</dbReference>
<name>A0AAW8J6C6_9GAMM</name>
<feature type="transmembrane region" description="Helical" evidence="6">
    <location>
        <begin position="246"/>
        <end position="265"/>
    </location>
</feature>
<feature type="transmembrane region" description="Helical" evidence="6">
    <location>
        <begin position="271"/>
        <end position="289"/>
    </location>
</feature>
<comment type="subcellular location">
    <subcellularLocation>
        <location evidence="1">Cell membrane</location>
        <topology evidence="1">Multi-pass membrane protein</topology>
    </subcellularLocation>
</comment>
<gene>
    <name evidence="8" type="ORF">RFH47_05140</name>
</gene>
<feature type="transmembrane region" description="Helical" evidence="6">
    <location>
        <begin position="38"/>
        <end position="56"/>
    </location>
</feature>
<accession>A0AAW8J6C6</accession>
<evidence type="ECO:0000256" key="6">
    <source>
        <dbReference type="SAM" id="Phobius"/>
    </source>
</evidence>
<feature type="transmembrane region" description="Helical" evidence="6">
    <location>
        <begin position="68"/>
        <end position="85"/>
    </location>
</feature>
<dbReference type="AlphaFoldDB" id="A0AAW8J6C6"/>
<proteinExistence type="predicted"/>
<sequence length="304" mass="33727">MFQKAALYPLTAILFWAGNVVVSKMASGVISPVAITFYRLVLALAVMSTFVLVPLIQNRQMIMSYWKHLALGGFLSVSLFQWLSYQAAATTSATNMAIVTCLIPLLTLFLSSVLLKDRASYGMLLGGILSLFGIVYLLSQGQPSQLLHGGVHLGDGLMLIAAIGFALYGVLLKRWKMPIPAWQANYVQSVFALLYVLPFFVFLPASQMKLNQQTIPMIVYASIFSSVLLSYLWMEGVRHLGPNKNSMYMNLLPIFTAFIAIIMLGEELHTFHWIGGGLTLLGILLAQNLQKPIRFSWRQDPSLD</sequence>
<dbReference type="InterPro" id="IPR050638">
    <property type="entry name" value="AA-Vitamin_Transporters"/>
</dbReference>
<evidence type="ECO:0000259" key="7">
    <source>
        <dbReference type="Pfam" id="PF00892"/>
    </source>
</evidence>
<dbReference type="InterPro" id="IPR037185">
    <property type="entry name" value="EmrE-like"/>
</dbReference>
<comment type="caution">
    <text evidence="8">The sequence shown here is derived from an EMBL/GenBank/DDBJ whole genome shotgun (WGS) entry which is preliminary data.</text>
</comment>
<evidence type="ECO:0000256" key="3">
    <source>
        <dbReference type="ARBA" id="ARBA00022692"/>
    </source>
</evidence>
<dbReference type="InterPro" id="IPR000620">
    <property type="entry name" value="EamA_dom"/>
</dbReference>
<keyword evidence="4 6" id="KW-1133">Transmembrane helix</keyword>
<dbReference type="SUPFAM" id="SSF103481">
    <property type="entry name" value="Multidrug resistance efflux transporter EmrE"/>
    <property type="match status" value="2"/>
</dbReference>
<keyword evidence="3 6" id="KW-0812">Transmembrane</keyword>
<evidence type="ECO:0000313" key="8">
    <source>
        <dbReference type="EMBL" id="MDQ8935108.1"/>
    </source>
</evidence>
<dbReference type="Proteomes" id="UP001243844">
    <property type="component" value="Unassembled WGS sequence"/>
</dbReference>
<dbReference type="EMBL" id="JAVIDL010000007">
    <property type="protein sequence ID" value="MDQ8935108.1"/>
    <property type="molecule type" value="Genomic_DNA"/>
</dbReference>
<evidence type="ECO:0000256" key="2">
    <source>
        <dbReference type="ARBA" id="ARBA00022475"/>
    </source>
</evidence>
<evidence type="ECO:0000256" key="5">
    <source>
        <dbReference type="ARBA" id="ARBA00023136"/>
    </source>
</evidence>
<feature type="transmembrane region" description="Helical" evidence="6">
    <location>
        <begin position="151"/>
        <end position="172"/>
    </location>
</feature>
<reference evidence="8" key="1">
    <citation type="submission" date="2023-08" db="EMBL/GenBank/DDBJ databases">
        <title>Emergence of clinically-relevant ST2 carbapenem-resistant Acinetobacter baumannii strains in hospital sewages in Zhejiang, East of China.</title>
        <authorList>
            <person name="Kaichao C."/>
            <person name="Zhang R."/>
        </authorList>
    </citation>
    <scope>NUCLEOTIDE SEQUENCE</scope>
    <source>
        <strain evidence="8">M-RB-37</strain>
    </source>
</reference>
<dbReference type="PANTHER" id="PTHR32322:SF18">
    <property type="entry name" value="S-ADENOSYLMETHIONINE_S-ADENOSYLHOMOCYSTEINE TRANSPORTER"/>
    <property type="match status" value="1"/>
</dbReference>
<organism evidence="8 9">
    <name type="scientific">Acinetobacter rudis</name>
    <dbReference type="NCBI Taxonomy" id="632955"/>
    <lineage>
        <taxon>Bacteria</taxon>
        <taxon>Pseudomonadati</taxon>
        <taxon>Pseudomonadota</taxon>
        <taxon>Gammaproteobacteria</taxon>
        <taxon>Moraxellales</taxon>
        <taxon>Moraxellaceae</taxon>
        <taxon>Acinetobacter</taxon>
    </lineage>
</organism>
<dbReference type="GO" id="GO:0005886">
    <property type="term" value="C:plasma membrane"/>
    <property type="evidence" value="ECO:0007669"/>
    <property type="project" value="UniProtKB-SubCell"/>
</dbReference>
<keyword evidence="5 6" id="KW-0472">Membrane</keyword>
<evidence type="ECO:0000256" key="1">
    <source>
        <dbReference type="ARBA" id="ARBA00004651"/>
    </source>
</evidence>
<protein>
    <submittedName>
        <fullName evidence="8">EamA family transporter</fullName>
    </submittedName>
</protein>
<evidence type="ECO:0000256" key="4">
    <source>
        <dbReference type="ARBA" id="ARBA00022989"/>
    </source>
</evidence>
<feature type="transmembrane region" description="Helical" evidence="6">
    <location>
        <begin position="122"/>
        <end position="139"/>
    </location>
</feature>
<dbReference type="Pfam" id="PF00892">
    <property type="entry name" value="EamA"/>
    <property type="match status" value="2"/>
</dbReference>